<evidence type="ECO:0000313" key="2">
    <source>
        <dbReference type="EMBL" id="KAJ9559573.1"/>
    </source>
</evidence>
<evidence type="ECO:0000313" key="3">
    <source>
        <dbReference type="Proteomes" id="UP001172457"/>
    </source>
</evidence>
<comment type="caution">
    <text evidence="2">The sequence shown here is derived from an EMBL/GenBank/DDBJ whole genome shotgun (WGS) entry which is preliminary data.</text>
</comment>
<keyword evidence="1" id="KW-1133">Transmembrane helix</keyword>
<evidence type="ECO:0000256" key="1">
    <source>
        <dbReference type="SAM" id="Phobius"/>
    </source>
</evidence>
<dbReference type="EMBL" id="JARYMX010000002">
    <property type="protein sequence ID" value="KAJ9559573.1"/>
    <property type="molecule type" value="Genomic_DNA"/>
</dbReference>
<dbReference type="AlphaFoldDB" id="A0AA38TEM6"/>
<feature type="transmembrane region" description="Helical" evidence="1">
    <location>
        <begin position="33"/>
        <end position="48"/>
    </location>
</feature>
<gene>
    <name evidence="2" type="ORF">OSB04_004733</name>
</gene>
<proteinExistence type="predicted"/>
<reference evidence="2" key="1">
    <citation type="submission" date="2023-03" db="EMBL/GenBank/DDBJ databases">
        <title>Chromosome-scale reference genome and RAD-based genetic map of yellow starthistle (Centaurea solstitialis) reveal putative structural variation and QTLs associated with invader traits.</title>
        <authorList>
            <person name="Reatini B."/>
            <person name="Cang F.A."/>
            <person name="Jiang Q."/>
            <person name="Mckibben M.T.W."/>
            <person name="Barker M.S."/>
            <person name="Rieseberg L.H."/>
            <person name="Dlugosch K.M."/>
        </authorList>
    </citation>
    <scope>NUCLEOTIDE SEQUENCE</scope>
    <source>
        <strain evidence="2">CAN-66</strain>
        <tissue evidence="2">Leaf</tissue>
    </source>
</reference>
<sequence length="80" mass="9000">MSSQIDLGPFLLLVVAAVIYLGAEEFIGRHYRWFSRSNVILMFLLFFLTSCPNSFLLAAYGGVMLCCAVCLYFFITTELA</sequence>
<keyword evidence="1" id="KW-0812">Transmembrane</keyword>
<protein>
    <submittedName>
        <fullName evidence="2">Uncharacterized protein</fullName>
    </submittedName>
</protein>
<feature type="transmembrane region" description="Helical" evidence="1">
    <location>
        <begin position="55"/>
        <end position="75"/>
    </location>
</feature>
<keyword evidence="1" id="KW-0472">Membrane</keyword>
<organism evidence="2 3">
    <name type="scientific">Centaurea solstitialis</name>
    <name type="common">yellow star-thistle</name>
    <dbReference type="NCBI Taxonomy" id="347529"/>
    <lineage>
        <taxon>Eukaryota</taxon>
        <taxon>Viridiplantae</taxon>
        <taxon>Streptophyta</taxon>
        <taxon>Embryophyta</taxon>
        <taxon>Tracheophyta</taxon>
        <taxon>Spermatophyta</taxon>
        <taxon>Magnoliopsida</taxon>
        <taxon>eudicotyledons</taxon>
        <taxon>Gunneridae</taxon>
        <taxon>Pentapetalae</taxon>
        <taxon>asterids</taxon>
        <taxon>campanulids</taxon>
        <taxon>Asterales</taxon>
        <taxon>Asteraceae</taxon>
        <taxon>Carduoideae</taxon>
        <taxon>Cardueae</taxon>
        <taxon>Centaureinae</taxon>
        <taxon>Centaurea</taxon>
    </lineage>
</organism>
<accession>A0AA38TEM6</accession>
<name>A0AA38TEM6_9ASTR</name>
<dbReference type="Proteomes" id="UP001172457">
    <property type="component" value="Chromosome 2"/>
</dbReference>
<keyword evidence="3" id="KW-1185">Reference proteome</keyword>